<dbReference type="EMBL" id="BPQB01000145">
    <property type="protein sequence ID" value="GJF00312.1"/>
    <property type="molecule type" value="Genomic_DNA"/>
</dbReference>
<sequence length="136" mass="14419">MQADLFAMLNALCVPPCATEGPAEDHVAEKAEPTAAYAHTLLRTLTDALSAKVAHGEGDVLAYATRLLRALCNLHVYAALAPDSAESVASDPRPVAVSAEIGMLVLQTVDIPTQEEFVRALFLACLYEQLQGIVEG</sequence>
<dbReference type="AlphaFoldDB" id="A0A9P3GSD5"/>
<dbReference type="Pfam" id="PF12460">
    <property type="entry name" value="MMS19_C"/>
    <property type="match status" value="1"/>
</dbReference>
<evidence type="ECO:0000259" key="1">
    <source>
        <dbReference type="Pfam" id="PF12460"/>
    </source>
</evidence>
<dbReference type="Proteomes" id="UP000703269">
    <property type="component" value="Unassembled WGS sequence"/>
</dbReference>
<organism evidence="2 3">
    <name type="scientific">Phanerochaete sordida</name>
    <dbReference type="NCBI Taxonomy" id="48140"/>
    <lineage>
        <taxon>Eukaryota</taxon>
        <taxon>Fungi</taxon>
        <taxon>Dikarya</taxon>
        <taxon>Basidiomycota</taxon>
        <taxon>Agaricomycotina</taxon>
        <taxon>Agaricomycetes</taxon>
        <taxon>Polyporales</taxon>
        <taxon>Phanerochaetaceae</taxon>
        <taxon>Phanerochaete</taxon>
    </lineage>
</organism>
<name>A0A9P3GSD5_9APHY</name>
<evidence type="ECO:0000313" key="3">
    <source>
        <dbReference type="Proteomes" id="UP000703269"/>
    </source>
</evidence>
<dbReference type="OrthoDB" id="342900at2759"/>
<evidence type="ECO:0000313" key="2">
    <source>
        <dbReference type="EMBL" id="GJF00312.1"/>
    </source>
</evidence>
<dbReference type="InterPro" id="IPR024687">
    <property type="entry name" value="MMS19_C"/>
</dbReference>
<protein>
    <recommendedName>
        <fullName evidence="1">MMS19 C-terminal domain-containing protein</fullName>
    </recommendedName>
</protein>
<feature type="domain" description="MMS19 C-terminal" evidence="1">
    <location>
        <begin position="29"/>
        <end position="124"/>
    </location>
</feature>
<keyword evidence="3" id="KW-1185">Reference proteome</keyword>
<comment type="caution">
    <text evidence="2">The sequence shown here is derived from an EMBL/GenBank/DDBJ whole genome shotgun (WGS) entry which is preliminary data.</text>
</comment>
<proteinExistence type="predicted"/>
<gene>
    <name evidence="2" type="ORF">PsYK624_165970</name>
</gene>
<accession>A0A9P3GSD5</accession>
<reference evidence="2 3" key="1">
    <citation type="submission" date="2021-08" db="EMBL/GenBank/DDBJ databases">
        <title>Draft Genome Sequence of Phanerochaete sordida strain YK-624.</title>
        <authorList>
            <person name="Mori T."/>
            <person name="Dohra H."/>
            <person name="Suzuki T."/>
            <person name="Kawagishi H."/>
            <person name="Hirai H."/>
        </authorList>
    </citation>
    <scope>NUCLEOTIDE SEQUENCE [LARGE SCALE GENOMIC DNA]</scope>
    <source>
        <strain evidence="2 3">YK-624</strain>
    </source>
</reference>